<proteinExistence type="inferred from homology"/>
<dbReference type="SUPFAM" id="SSF49764">
    <property type="entry name" value="HSP20-like chaperones"/>
    <property type="match status" value="1"/>
</dbReference>
<evidence type="ECO:0000259" key="2">
    <source>
        <dbReference type="PROSITE" id="PS51203"/>
    </source>
</evidence>
<dbReference type="InterPro" id="IPR011990">
    <property type="entry name" value="TPR-like_helical_dom_sf"/>
</dbReference>
<reference evidence="3 4" key="1">
    <citation type="journal article" date="2015" name="Genome Biol. Evol.">
        <title>Phylogenomic analyses indicate that early fungi evolved digesting cell walls of algal ancestors of land plants.</title>
        <authorList>
            <person name="Chang Y."/>
            <person name="Wang S."/>
            <person name="Sekimoto S."/>
            <person name="Aerts A.L."/>
            <person name="Choi C."/>
            <person name="Clum A."/>
            <person name="LaButti K.M."/>
            <person name="Lindquist E.A."/>
            <person name="Yee Ngan C."/>
            <person name="Ohm R.A."/>
            <person name="Salamov A.A."/>
            <person name="Grigoriev I.V."/>
            <person name="Spatafora J.W."/>
            <person name="Berbee M.L."/>
        </authorList>
    </citation>
    <scope>NUCLEOTIDE SEQUENCE [LARGE SCALE GENOMIC DNA]</scope>
    <source>
        <strain evidence="3 4">NRRL 28638</strain>
    </source>
</reference>
<dbReference type="SMART" id="SM00671">
    <property type="entry name" value="SEL1"/>
    <property type="match status" value="5"/>
</dbReference>
<keyword evidence="4" id="KW-1185">Reference proteome</keyword>
<comment type="similarity">
    <text evidence="1">Belongs to the sel-1 family.</text>
</comment>
<dbReference type="Gene3D" id="2.60.40.790">
    <property type="match status" value="1"/>
</dbReference>
<dbReference type="PANTHER" id="PTHR11102">
    <property type="entry name" value="SEL-1-LIKE PROTEIN"/>
    <property type="match status" value="1"/>
</dbReference>
<dbReference type="InterPro" id="IPR006597">
    <property type="entry name" value="Sel1-like"/>
</dbReference>
<dbReference type="OrthoDB" id="2384430at2759"/>
<gene>
    <name evidence="3" type="ORF">CONCODRAFT_5388</name>
</gene>
<evidence type="ECO:0000313" key="3">
    <source>
        <dbReference type="EMBL" id="KXN71864.1"/>
    </source>
</evidence>
<dbReference type="Pfam" id="PF04969">
    <property type="entry name" value="CS"/>
    <property type="match status" value="1"/>
</dbReference>
<feature type="domain" description="CS" evidence="2">
    <location>
        <begin position="2"/>
        <end position="102"/>
    </location>
</feature>
<dbReference type="SUPFAM" id="SSF81901">
    <property type="entry name" value="HCP-like"/>
    <property type="match status" value="1"/>
</dbReference>
<name>A0A137PA77_CONC2</name>
<evidence type="ECO:0000256" key="1">
    <source>
        <dbReference type="ARBA" id="ARBA00038101"/>
    </source>
</evidence>
<dbReference type="InterPro" id="IPR008978">
    <property type="entry name" value="HSP20-like_chaperone"/>
</dbReference>
<dbReference type="InterPro" id="IPR050767">
    <property type="entry name" value="Sel1_AlgK"/>
</dbReference>
<dbReference type="OMA" id="GRENNCP"/>
<dbReference type="Proteomes" id="UP000070444">
    <property type="component" value="Unassembled WGS sequence"/>
</dbReference>
<dbReference type="InterPro" id="IPR007052">
    <property type="entry name" value="CS_dom"/>
</dbReference>
<dbReference type="EMBL" id="KQ964465">
    <property type="protein sequence ID" value="KXN71864.1"/>
    <property type="molecule type" value="Genomic_DNA"/>
</dbReference>
<protein>
    <submittedName>
        <fullName evidence="3">HCP-like protein</fullName>
    </submittedName>
</protein>
<organism evidence="3 4">
    <name type="scientific">Conidiobolus coronatus (strain ATCC 28846 / CBS 209.66 / NRRL 28638)</name>
    <name type="common">Delacroixia coronata</name>
    <dbReference type="NCBI Taxonomy" id="796925"/>
    <lineage>
        <taxon>Eukaryota</taxon>
        <taxon>Fungi</taxon>
        <taxon>Fungi incertae sedis</taxon>
        <taxon>Zoopagomycota</taxon>
        <taxon>Entomophthoromycotina</taxon>
        <taxon>Entomophthoromycetes</taxon>
        <taxon>Entomophthorales</taxon>
        <taxon>Ancylistaceae</taxon>
        <taxon>Conidiobolus</taxon>
    </lineage>
</organism>
<accession>A0A137PA77</accession>
<dbReference type="STRING" id="796925.A0A137PA77"/>
<evidence type="ECO:0000313" key="4">
    <source>
        <dbReference type="Proteomes" id="UP000070444"/>
    </source>
</evidence>
<dbReference type="Gene3D" id="1.25.40.10">
    <property type="entry name" value="Tetratricopeptide repeat domain"/>
    <property type="match status" value="1"/>
</dbReference>
<dbReference type="PANTHER" id="PTHR11102:SF160">
    <property type="entry name" value="ERAD-ASSOCIATED E3 UBIQUITIN-PROTEIN LIGASE COMPONENT HRD3"/>
    <property type="match status" value="1"/>
</dbReference>
<dbReference type="Pfam" id="PF08238">
    <property type="entry name" value="Sel1"/>
    <property type="match status" value="4"/>
</dbReference>
<dbReference type="AlphaFoldDB" id="A0A137PA77"/>
<sequence>MSSNKGYQFLQTDHSLTIQVPVSAQYSKDDIKVESTINTIKVICKDEVLIKGTLQADIKAADTEWDLQESSPMEFTPEIQLLIIKLEKAEVSPKDKQWPLAIKSSLPGESDADPKSIYFIAKTLIKDEPKKALELLIKSSEMGCIMATLHLAQAYHLGSNGISKQPDMKEAFKWYIKASENGNAMASYFLATSLSLGRHTETNFFEACNFFRRTLEQLGDQIPPPDMVVSWDQNKVPKLTSEDVGAEVKSKLDLYVSSLFQLGGLYLQGGNGLKQDFQQSFKFVEHGSKFNHGPCLYGVGLAYMEGLGVEVNMELATSSFHRAIKLDPSLQLPPNIPRP</sequence>
<dbReference type="PROSITE" id="PS51203">
    <property type="entry name" value="CS"/>
    <property type="match status" value="1"/>
</dbReference>